<keyword evidence="10" id="KW-1185">Reference proteome</keyword>
<dbReference type="Gene3D" id="3.90.1750.20">
    <property type="entry name" value="Putative Large Serine Recombinase, Chain B, Domain 2"/>
    <property type="match status" value="1"/>
</dbReference>
<dbReference type="Pfam" id="PF13408">
    <property type="entry name" value="Zn_ribbon_recom"/>
    <property type="match status" value="1"/>
</dbReference>
<evidence type="ECO:0000256" key="5">
    <source>
        <dbReference type="PROSITE-ProRule" id="PRU10137"/>
    </source>
</evidence>
<keyword evidence="2" id="KW-0238">DNA-binding</keyword>
<dbReference type="AlphaFoldDB" id="A0A9W5X818"/>
<evidence type="ECO:0000313" key="10">
    <source>
        <dbReference type="Proteomes" id="UP000621492"/>
    </source>
</evidence>
<dbReference type="PANTHER" id="PTHR30461">
    <property type="entry name" value="DNA-INVERTASE FROM LAMBDOID PROPHAGE"/>
    <property type="match status" value="1"/>
</dbReference>
<comment type="caution">
    <text evidence="9">The sequence shown here is derived from an EMBL/GenBank/DDBJ whole genome shotgun (WGS) entry which is preliminary data.</text>
</comment>
<dbReference type="SUPFAM" id="SSF53041">
    <property type="entry name" value="Resolvase-like"/>
    <property type="match status" value="1"/>
</dbReference>
<protein>
    <submittedName>
        <fullName evidence="9">Integrase</fullName>
    </submittedName>
</protein>
<dbReference type="InterPro" id="IPR006118">
    <property type="entry name" value="Recombinase_CS"/>
</dbReference>
<organism evidence="9 10">
    <name type="scientific">Lentibacillus populi</name>
    <dbReference type="NCBI Taxonomy" id="1827502"/>
    <lineage>
        <taxon>Bacteria</taxon>
        <taxon>Bacillati</taxon>
        <taxon>Bacillota</taxon>
        <taxon>Bacilli</taxon>
        <taxon>Bacillales</taxon>
        <taxon>Bacillaceae</taxon>
        <taxon>Lentibacillus</taxon>
    </lineage>
</organism>
<dbReference type="InterPro" id="IPR006119">
    <property type="entry name" value="Resolv_N"/>
</dbReference>
<evidence type="ECO:0000256" key="1">
    <source>
        <dbReference type="ARBA" id="ARBA00022908"/>
    </source>
</evidence>
<feature type="domain" description="Recombinase" evidence="8">
    <location>
        <begin position="158"/>
        <end position="269"/>
    </location>
</feature>
<evidence type="ECO:0000313" key="9">
    <source>
        <dbReference type="EMBL" id="GGB61289.1"/>
    </source>
</evidence>
<dbReference type="PANTHER" id="PTHR30461:SF23">
    <property type="entry name" value="DNA RECOMBINASE-RELATED"/>
    <property type="match status" value="1"/>
</dbReference>
<feature type="coiled-coil region" evidence="6">
    <location>
        <begin position="348"/>
        <end position="375"/>
    </location>
</feature>
<name>A0A9W5X818_9BACI</name>
<keyword evidence="3" id="KW-0233">DNA recombination</keyword>
<dbReference type="GO" id="GO:0003677">
    <property type="term" value="F:DNA binding"/>
    <property type="evidence" value="ECO:0007669"/>
    <property type="project" value="UniProtKB-KW"/>
</dbReference>
<accession>A0A9W5X818</accession>
<dbReference type="Pfam" id="PF07508">
    <property type="entry name" value="Recombinase"/>
    <property type="match status" value="1"/>
</dbReference>
<sequence>MRVAIYVRVSTEEQSQEGYSIAAQKERCSRFVESQEDWEITKIYADPGYSAKNLNRPAIKQLLEDIELHAFDVVVVYRLDRLVRSVLDLHQLLKLFEKNNVKFKSVTEVFDTTTAMGKFFITMVGAMAEWERNNLGERVSFGMEQMTREGKWKGGKAGYGHDYIDGRMVINEREADILRTMYDWYLSGMSDRKIAIRLNDMGILTKSGREWNEPKVRYALINQKNIGNLEYGKRVNKDKNFTVNDIYPPIVDIHTFERANTLRKARVKYHGRQVTSNYIFSGTLVCARCGNKMKGIKAKDRKRYRCRGALYKKCDMPTLSESIIEHNFLKKLKQIDFERYELKEQDLNSDDNKKIKRLHQELDKIKQRRKKWQYAWANGMMPDGDFQDRLKEEQEQEQSIHDQLRKLDYKAPAVINQDIIKMISDAANNWNKLDDMEKKQLIQITIDKIVVDRIQTPHRMDRAEIKEIAFN</sequence>
<dbReference type="InterPro" id="IPR050639">
    <property type="entry name" value="SSR_resolvase"/>
</dbReference>
<reference evidence="9" key="1">
    <citation type="journal article" date="2014" name="Int. J. Syst. Evol. Microbiol.">
        <title>Complete genome sequence of Corynebacterium casei LMG S-19264T (=DSM 44701T), isolated from a smear-ripened cheese.</title>
        <authorList>
            <consortium name="US DOE Joint Genome Institute (JGI-PGF)"/>
            <person name="Walter F."/>
            <person name="Albersmeier A."/>
            <person name="Kalinowski J."/>
            <person name="Ruckert C."/>
        </authorList>
    </citation>
    <scope>NUCLEOTIDE SEQUENCE</scope>
    <source>
        <strain evidence="9">CGMCC 1.15454</strain>
    </source>
</reference>
<dbReference type="RefSeq" id="WP_188725867.1">
    <property type="nucleotide sequence ID" value="NZ_BMJD01000065.1"/>
</dbReference>
<proteinExistence type="predicted"/>
<evidence type="ECO:0000256" key="6">
    <source>
        <dbReference type="SAM" id="Coils"/>
    </source>
</evidence>
<dbReference type="Gene3D" id="3.40.50.1390">
    <property type="entry name" value="Resolvase, N-terminal catalytic domain"/>
    <property type="match status" value="1"/>
</dbReference>
<evidence type="ECO:0000256" key="4">
    <source>
        <dbReference type="PIRSR" id="PIRSR606118-50"/>
    </source>
</evidence>
<dbReference type="PROSITE" id="PS51737">
    <property type="entry name" value="RECOMBINASE_DNA_BIND"/>
    <property type="match status" value="1"/>
</dbReference>
<dbReference type="PROSITE" id="PS51736">
    <property type="entry name" value="RECOMBINASES_3"/>
    <property type="match status" value="1"/>
</dbReference>
<feature type="domain" description="Resolvase/invertase-type recombinase catalytic" evidence="7">
    <location>
        <begin position="2"/>
        <end position="150"/>
    </location>
</feature>
<evidence type="ECO:0000259" key="8">
    <source>
        <dbReference type="PROSITE" id="PS51737"/>
    </source>
</evidence>
<evidence type="ECO:0000259" key="7">
    <source>
        <dbReference type="PROSITE" id="PS51736"/>
    </source>
</evidence>
<dbReference type="CDD" id="cd00338">
    <property type="entry name" value="Ser_Recombinase"/>
    <property type="match status" value="1"/>
</dbReference>
<reference evidence="9" key="2">
    <citation type="submission" date="2020-09" db="EMBL/GenBank/DDBJ databases">
        <authorList>
            <person name="Sun Q."/>
            <person name="Zhou Y."/>
        </authorList>
    </citation>
    <scope>NUCLEOTIDE SEQUENCE</scope>
    <source>
        <strain evidence="9">CGMCC 1.15454</strain>
    </source>
</reference>
<dbReference type="EMBL" id="BMJD01000065">
    <property type="protein sequence ID" value="GGB61289.1"/>
    <property type="molecule type" value="Genomic_DNA"/>
</dbReference>
<dbReference type="GO" id="GO:0015074">
    <property type="term" value="P:DNA integration"/>
    <property type="evidence" value="ECO:0007669"/>
    <property type="project" value="UniProtKB-KW"/>
</dbReference>
<dbReference type="PROSITE" id="PS00397">
    <property type="entry name" value="RECOMBINASES_1"/>
    <property type="match status" value="1"/>
</dbReference>
<feature type="active site" description="O-(5'-phospho-DNA)-serine intermediate" evidence="4 5">
    <location>
        <position position="10"/>
    </location>
</feature>
<dbReference type="GO" id="GO:0000150">
    <property type="term" value="F:DNA strand exchange activity"/>
    <property type="evidence" value="ECO:0007669"/>
    <property type="project" value="InterPro"/>
</dbReference>
<dbReference type="InterPro" id="IPR036162">
    <property type="entry name" value="Resolvase-like_N_sf"/>
</dbReference>
<dbReference type="Proteomes" id="UP000621492">
    <property type="component" value="Unassembled WGS sequence"/>
</dbReference>
<dbReference type="SMART" id="SM00857">
    <property type="entry name" value="Resolvase"/>
    <property type="match status" value="1"/>
</dbReference>
<dbReference type="InterPro" id="IPR011109">
    <property type="entry name" value="DNA_bind_recombinase_dom"/>
</dbReference>
<keyword evidence="6" id="KW-0175">Coiled coil</keyword>
<keyword evidence="1" id="KW-0229">DNA integration</keyword>
<dbReference type="Pfam" id="PF00239">
    <property type="entry name" value="Resolvase"/>
    <property type="match status" value="1"/>
</dbReference>
<dbReference type="InterPro" id="IPR038109">
    <property type="entry name" value="DNA_bind_recomb_sf"/>
</dbReference>
<evidence type="ECO:0000256" key="3">
    <source>
        <dbReference type="ARBA" id="ARBA00023172"/>
    </source>
</evidence>
<gene>
    <name evidence="9" type="primary">int</name>
    <name evidence="9" type="ORF">GCM10011409_43160</name>
</gene>
<dbReference type="InterPro" id="IPR025827">
    <property type="entry name" value="Zn_ribbon_recom_dom"/>
</dbReference>
<evidence type="ECO:0000256" key="2">
    <source>
        <dbReference type="ARBA" id="ARBA00023125"/>
    </source>
</evidence>